<dbReference type="EMBL" id="CP002467">
    <property type="protein sequence ID" value="ADV81967.1"/>
    <property type="molecule type" value="Genomic_DNA"/>
</dbReference>
<name>E8UXM3_TERSS</name>
<feature type="signal peptide" evidence="2">
    <location>
        <begin position="1"/>
        <end position="28"/>
    </location>
</feature>
<dbReference type="PANTHER" id="PTHR38102">
    <property type="entry name" value="PERIPLASMIC CHAPERONE SPY"/>
    <property type="match status" value="1"/>
</dbReference>
<dbReference type="Proteomes" id="UP000006844">
    <property type="component" value="Chromosome"/>
</dbReference>
<evidence type="ECO:0000313" key="4">
    <source>
        <dbReference type="Proteomes" id="UP000006844"/>
    </source>
</evidence>
<dbReference type="PANTHER" id="PTHR38102:SF1">
    <property type="entry name" value="PERIPLASMIC CHAPERONE SPY"/>
    <property type="match status" value="1"/>
</dbReference>
<reference evidence="3 4" key="1">
    <citation type="journal article" date="2012" name="Stand. Genomic Sci.">
        <title>Complete genome sequence of Terriglobus saanensis type strain SP1PR4(T), an Acidobacteria from tundra soil.</title>
        <authorList>
            <person name="Rawat S.R."/>
            <person name="Mannisto M.K."/>
            <person name="Starovoytov V."/>
            <person name="Goodwin L."/>
            <person name="Nolan M."/>
            <person name="Hauser L."/>
            <person name="Land M."/>
            <person name="Davenport K.W."/>
            <person name="Woyke T."/>
            <person name="Haggblom M.M."/>
        </authorList>
    </citation>
    <scope>NUCLEOTIDE SEQUENCE</scope>
    <source>
        <strain evidence="4">ATCC BAA-1853 / DSM 23119 / SP1PR4</strain>
    </source>
</reference>
<proteinExistence type="predicted"/>
<evidence type="ECO:0000256" key="1">
    <source>
        <dbReference type="SAM" id="MobiDB-lite"/>
    </source>
</evidence>
<feature type="region of interest" description="Disordered" evidence="1">
    <location>
        <begin position="95"/>
        <end position="125"/>
    </location>
</feature>
<dbReference type="STRING" id="401053.AciPR4_1139"/>
<dbReference type="HOGENOM" id="CLU_1991589_0_0_0"/>
<dbReference type="OrthoDB" id="122223at2"/>
<sequence length="125" mass="13888">MSRFDLNRLHVGIVGMCLLAAPAALVLAQQDTPPPGDGMRPGGPGGDRMGDRLADRLNLTADQRTQLKAIQQATRQQEMELHKEETAKLRALLTDEQRAKFDQMQAQMQQRRGQRGMDNSQAPPQ</sequence>
<evidence type="ECO:0000313" key="3">
    <source>
        <dbReference type="EMBL" id="ADV81967.1"/>
    </source>
</evidence>
<dbReference type="KEGG" id="tsa:AciPR4_1139"/>
<feature type="region of interest" description="Disordered" evidence="1">
    <location>
        <begin position="29"/>
        <end position="52"/>
    </location>
</feature>
<keyword evidence="4" id="KW-1185">Reference proteome</keyword>
<dbReference type="RefSeq" id="WP_013567700.1">
    <property type="nucleotide sequence ID" value="NC_014963.1"/>
</dbReference>
<gene>
    <name evidence="3" type="ordered locus">AciPR4_1139</name>
</gene>
<keyword evidence="2" id="KW-0732">Signal</keyword>
<protein>
    <recommendedName>
        <fullName evidence="5">LTXXQ motif family protein</fullName>
    </recommendedName>
</protein>
<dbReference type="AlphaFoldDB" id="E8UXM3"/>
<feature type="chain" id="PRO_5003232178" description="LTXXQ motif family protein" evidence="2">
    <location>
        <begin position="29"/>
        <end position="125"/>
    </location>
</feature>
<accession>E8UXM3</accession>
<dbReference type="InterPro" id="IPR052211">
    <property type="entry name" value="Cpx_auxiliary_protein"/>
</dbReference>
<dbReference type="Gene3D" id="1.20.120.1490">
    <property type="match status" value="1"/>
</dbReference>
<evidence type="ECO:0008006" key="5">
    <source>
        <dbReference type="Google" id="ProtNLM"/>
    </source>
</evidence>
<organism evidence="3 4">
    <name type="scientific">Terriglobus saanensis (strain ATCC BAA-1853 / DSM 23119 / SP1PR4)</name>
    <dbReference type="NCBI Taxonomy" id="401053"/>
    <lineage>
        <taxon>Bacteria</taxon>
        <taxon>Pseudomonadati</taxon>
        <taxon>Acidobacteriota</taxon>
        <taxon>Terriglobia</taxon>
        <taxon>Terriglobales</taxon>
        <taxon>Acidobacteriaceae</taxon>
        <taxon>Terriglobus</taxon>
    </lineage>
</organism>
<evidence type="ECO:0000256" key="2">
    <source>
        <dbReference type="SAM" id="SignalP"/>
    </source>
</evidence>